<gene>
    <name evidence="1" type="ORF">V1517DRAFT_309878</name>
</gene>
<keyword evidence="2" id="KW-1185">Reference proteome</keyword>
<sequence>MSQKKICATDLGIDLESGQETEYFKWFLACLLFGKPVQQEVAKRTYLELVQDGITSPEAIINAGWDKLVQVLDRGHYVRYDFSTATKLLEVSGALKEEYRTFGTLLNQSKTTDDLSARLQEFKGVGPKTVEIFLRDMKPVLEH</sequence>
<dbReference type="Proteomes" id="UP001489719">
    <property type="component" value="Unassembled WGS sequence"/>
</dbReference>
<protein>
    <submittedName>
        <fullName evidence="1">Uncharacterized protein</fullName>
    </submittedName>
</protein>
<name>A0ACC3THL9_9ASCO</name>
<evidence type="ECO:0000313" key="2">
    <source>
        <dbReference type="Proteomes" id="UP001489719"/>
    </source>
</evidence>
<reference evidence="2" key="1">
    <citation type="journal article" date="2024" name="Front. Bioeng. Biotechnol.">
        <title>Genome-scale model development and genomic sequencing of the oleaginous clade Lipomyces.</title>
        <authorList>
            <person name="Czajka J.J."/>
            <person name="Han Y."/>
            <person name="Kim J."/>
            <person name="Mondo S.J."/>
            <person name="Hofstad B.A."/>
            <person name="Robles A."/>
            <person name="Haridas S."/>
            <person name="Riley R."/>
            <person name="LaButti K."/>
            <person name="Pangilinan J."/>
            <person name="Andreopoulos W."/>
            <person name="Lipzen A."/>
            <person name="Yan J."/>
            <person name="Wang M."/>
            <person name="Ng V."/>
            <person name="Grigoriev I.V."/>
            <person name="Spatafora J.W."/>
            <person name="Magnuson J.K."/>
            <person name="Baker S.E."/>
            <person name="Pomraning K.R."/>
        </authorList>
    </citation>
    <scope>NUCLEOTIDE SEQUENCE [LARGE SCALE GENOMIC DNA]</scope>
    <source>
        <strain evidence="2">CBS 10300</strain>
    </source>
</reference>
<organism evidence="1 2">
    <name type="scientific">Lipomyces orientalis</name>
    <dbReference type="NCBI Taxonomy" id="1233043"/>
    <lineage>
        <taxon>Eukaryota</taxon>
        <taxon>Fungi</taxon>
        <taxon>Dikarya</taxon>
        <taxon>Ascomycota</taxon>
        <taxon>Saccharomycotina</taxon>
        <taxon>Lipomycetes</taxon>
        <taxon>Lipomycetales</taxon>
        <taxon>Lipomycetaceae</taxon>
        <taxon>Lipomyces</taxon>
    </lineage>
</organism>
<comment type="caution">
    <text evidence="1">The sequence shown here is derived from an EMBL/GenBank/DDBJ whole genome shotgun (WGS) entry which is preliminary data.</text>
</comment>
<accession>A0ACC3THL9</accession>
<proteinExistence type="predicted"/>
<evidence type="ECO:0000313" key="1">
    <source>
        <dbReference type="EMBL" id="KAK9320381.1"/>
    </source>
</evidence>
<dbReference type="EMBL" id="MU970131">
    <property type="protein sequence ID" value="KAK9320381.1"/>
    <property type="molecule type" value="Genomic_DNA"/>
</dbReference>